<sequence length="97" mass="10206">MGQTASSKDTLETGKATGGIGGDLSKGKRVEVVTSEDQLVGGICEAMVIPSPEAMDQGTQDQAMTDAEGVIGMEDRQCRAWLSEDNLITIPLMFSAQ</sequence>
<name>A0AAW2XCF8_9LAMI</name>
<gene>
    <name evidence="2" type="ORF">Slati_1159100</name>
</gene>
<comment type="caution">
    <text evidence="2">The sequence shown here is derived from an EMBL/GenBank/DDBJ whole genome shotgun (WGS) entry which is preliminary data.</text>
</comment>
<protein>
    <submittedName>
        <fullName evidence="2">Uncharacterized protein</fullName>
    </submittedName>
</protein>
<feature type="region of interest" description="Disordered" evidence="1">
    <location>
        <begin position="1"/>
        <end position="27"/>
    </location>
</feature>
<accession>A0AAW2XCF8</accession>
<evidence type="ECO:0000313" key="2">
    <source>
        <dbReference type="EMBL" id="KAL0451810.1"/>
    </source>
</evidence>
<organism evidence="2">
    <name type="scientific">Sesamum latifolium</name>
    <dbReference type="NCBI Taxonomy" id="2727402"/>
    <lineage>
        <taxon>Eukaryota</taxon>
        <taxon>Viridiplantae</taxon>
        <taxon>Streptophyta</taxon>
        <taxon>Embryophyta</taxon>
        <taxon>Tracheophyta</taxon>
        <taxon>Spermatophyta</taxon>
        <taxon>Magnoliopsida</taxon>
        <taxon>eudicotyledons</taxon>
        <taxon>Gunneridae</taxon>
        <taxon>Pentapetalae</taxon>
        <taxon>asterids</taxon>
        <taxon>lamiids</taxon>
        <taxon>Lamiales</taxon>
        <taxon>Pedaliaceae</taxon>
        <taxon>Sesamum</taxon>
    </lineage>
</organism>
<proteinExistence type="predicted"/>
<reference evidence="2" key="1">
    <citation type="submission" date="2020-06" db="EMBL/GenBank/DDBJ databases">
        <authorList>
            <person name="Li T."/>
            <person name="Hu X."/>
            <person name="Zhang T."/>
            <person name="Song X."/>
            <person name="Zhang H."/>
            <person name="Dai N."/>
            <person name="Sheng W."/>
            <person name="Hou X."/>
            <person name="Wei L."/>
        </authorList>
    </citation>
    <scope>NUCLEOTIDE SEQUENCE</scope>
    <source>
        <strain evidence="2">KEN1</strain>
        <tissue evidence="2">Leaf</tissue>
    </source>
</reference>
<dbReference type="EMBL" id="JACGWN010000004">
    <property type="protein sequence ID" value="KAL0451810.1"/>
    <property type="molecule type" value="Genomic_DNA"/>
</dbReference>
<dbReference type="AlphaFoldDB" id="A0AAW2XCF8"/>
<reference evidence="2" key="2">
    <citation type="journal article" date="2024" name="Plant">
        <title>Genomic evolution and insights into agronomic trait innovations of Sesamum species.</title>
        <authorList>
            <person name="Miao H."/>
            <person name="Wang L."/>
            <person name="Qu L."/>
            <person name="Liu H."/>
            <person name="Sun Y."/>
            <person name="Le M."/>
            <person name="Wang Q."/>
            <person name="Wei S."/>
            <person name="Zheng Y."/>
            <person name="Lin W."/>
            <person name="Duan Y."/>
            <person name="Cao H."/>
            <person name="Xiong S."/>
            <person name="Wang X."/>
            <person name="Wei L."/>
            <person name="Li C."/>
            <person name="Ma Q."/>
            <person name="Ju M."/>
            <person name="Zhao R."/>
            <person name="Li G."/>
            <person name="Mu C."/>
            <person name="Tian Q."/>
            <person name="Mei H."/>
            <person name="Zhang T."/>
            <person name="Gao T."/>
            <person name="Zhang H."/>
        </authorList>
    </citation>
    <scope>NUCLEOTIDE SEQUENCE</scope>
    <source>
        <strain evidence="2">KEN1</strain>
    </source>
</reference>
<evidence type="ECO:0000256" key="1">
    <source>
        <dbReference type="SAM" id="MobiDB-lite"/>
    </source>
</evidence>